<keyword evidence="6" id="KW-1185">Reference proteome</keyword>
<feature type="signal peptide" evidence="3">
    <location>
        <begin position="1"/>
        <end position="26"/>
    </location>
</feature>
<dbReference type="InterPro" id="IPR007742">
    <property type="entry name" value="NosD_dom"/>
</dbReference>
<proteinExistence type="predicted"/>
<feature type="domain" description="Carbohydrate-binding/sugar hydrolysis" evidence="4">
    <location>
        <begin position="233"/>
        <end position="356"/>
    </location>
</feature>
<protein>
    <submittedName>
        <fullName evidence="5">Nitrous oxidase accessory protein</fullName>
    </submittedName>
</protein>
<dbReference type="InterPro" id="IPR051550">
    <property type="entry name" value="SCF-Subunits/Alg-Epimerases"/>
</dbReference>
<dbReference type="PANTHER" id="PTHR22990">
    <property type="entry name" value="F-BOX ONLY PROTEIN"/>
    <property type="match status" value="1"/>
</dbReference>
<dbReference type="SMART" id="SM00722">
    <property type="entry name" value="CASH"/>
    <property type="match status" value="2"/>
</dbReference>
<dbReference type="OrthoDB" id="159063at2"/>
<dbReference type="InterPro" id="IPR011050">
    <property type="entry name" value="Pectin_lyase_fold/virulence"/>
</dbReference>
<dbReference type="PANTHER" id="PTHR22990:SF15">
    <property type="entry name" value="F-BOX ONLY PROTEIN 10"/>
    <property type="match status" value="1"/>
</dbReference>
<reference evidence="5 6" key="1">
    <citation type="submission" date="2018-06" db="EMBL/GenBank/DDBJ databases">
        <title>Genomic Encyclopedia of Type Strains, Phase III (KMG-III): the genomes of soil and plant-associated and newly described type strains.</title>
        <authorList>
            <person name="Whitman W."/>
        </authorList>
    </citation>
    <scope>NUCLEOTIDE SEQUENCE [LARGE SCALE GENOMIC DNA]</scope>
    <source>
        <strain evidence="5 6">CGMCC 1.8979</strain>
    </source>
</reference>
<dbReference type="InterPro" id="IPR006633">
    <property type="entry name" value="Carb-bd_sugar_hydrolysis-dom"/>
</dbReference>
<evidence type="ECO:0000313" key="5">
    <source>
        <dbReference type="EMBL" id="RAK18397.1"/>
    </source>
</evidence>
<dbReference type="Pfam" id="PF05048">
    <property type="entry name" value="NosD"/>
    <property type="match status" value="1"/>
</dbReference>
<dbReference type="InterPro" id="IPR012334">
    <property type="entry name" value="Pectin_lyas_fold"/>
</dbReference>
<evidence type="ECO:0000259" key="4">
    <source>
        <dbReference type="SMART" id="SM00722"/>
    </source>
</evidence>
<feature type="domain" description="Carbohydrate-binding/sugar hydrolysis" evidence="4">
    <location>
        <begin position="52"/>
        <end position="188"/>
    </location>
</feature>
<dbReference type="Proteomes" id="UP000248555">
    <property type="component" value="Unassembled WGS sequence"/>
</dbReference>
<comment type="caution">
    <text evidence="5">The sequence shown here is derived from an EMBL/GenBank/DDBJ whole genome shotgun (WGS) entry which is preliminary data.</text>
</comment>
<dbReference type="SUPFAM" id="SSF51126">
    <property type="entry name" value="Pectin lyase-like"/>
    <property type="match status" value="1"/>
</dbReference>
<dbReference type="EMBL" id="QLMH01000010">
    <property type="protein sequence ID" value="RAK18397.1"/>
    <property type="molecule type" value="Genomic_DNA"/>
</dbReference>
<evidence type="ECO:0000256" key="2">
    <source>
        <dbReference type="SAM" id="Phobius"/>
    </source>
</evidence>
<evidence type="ECO:0000256" key="1">
    <source>
        <dbReference type="ARBA" id="ARBA00022737"/>
    </source>
</evidence>
<keyword evidence="2" id="KW-0812">Transmembrane</keyword>
<feature type="transmembrane region" description="Helical" evidence="2">
    <location>
        <begin position="426"/>
        <end position="446"/>
    </location>
</feature>
<keyword evidence="3" id="KW-0732">Signal</keyword>
<dbReference type="SMART" id="SM00710">
    <property type="entry name" value="PbH1"/>
    <property type="match status" value="8"/>
</dbReference>
<dbReference type="Gene3D" id="2.160.20.10">
    <property type="entry name" value="Single-stranded right-handed beta-helix, Pectin lyase-like"/>
    <property type="match status" value="2"/>
</dbReference>
<accession>A0A327YD57</accession>
<keyword evidence="2" id="KW-1133">Transmembrane helix</keyword>
<sequence>MKNMWFSTCVIALGTCLFLLNTPTYAETYKVEKGMSIQQTINKAKDGSTILVSPGIYKENLTITKTLTVIGENGAVVDGGKQKNVITVTAPNVTIKGLTIQHSGNIENNAGVFLDHTTNSVIEMNRIKNVKYGIYVEKGKGHQIHNNQISSFPIHFSRRGNGIHLFYTEDIAIKDNTIQNIQDGIYFDHSKKQHISKNSITQSRYGMHFMFSQAAAVAQNHLSSNMTGLMVMESSGLQFKNNEVKKHLDYRGYGALIYHSSSVDVTNNEFISNHTGFALEETENVSIKNNLIAGNYIGIQMTGKNQHSVISANNVVGNLVQFQPGQNSVKLDDGQYGNYWDDYSSYDLTNDGIGEIPYEPYTIYKNVKREVTYLPFFFESPAMKLWSATEKILPSIRKSDNIDRFPKITPFSGQKVANNNDGNKNVYVVMISVLLCITSFFILRIGKVTTK</sequence>
<dbReference type="RefSeq" id="WP_111645641.1">
    <property type="nucleotide sequence ID" value="NZ_QLMH01000010.1"/>
</dbReference>
<feature type="chain" id="PRO_5016234865" evidence="3">
    <location>
        <begin position="27"/>
        <end position="451"/>
    </location>
</feature>
<name>A0A327YD57_9BACL</name>
<gene>
    <name evidence="5" type="ORF">B0I26_11028</name>
</gene>
<dbReference type="InterPro" id="IPR006626">
    <property type="entry name" value="PbH1"/>
</dbReference>
<organism evidence="5 6">
    <name type="scientific">Paranoxybacillus vitaminiphilus</name>
    <dbReference type="NCBI Taxonomy" id="581036"/>
    <lineage>
        <taxon>Bacteria</taxon>
        <taxon>Bacillati</taxon>
        <taxon>Bacillota</taxon>
        <taxon>Bacilli</taxon>
        <taxon>Bacillales</taxon>
        <taxon>Anoxybacillaceae</taxon>
        <taxon>Paranoxybacillus</taxon>
    </lineage>
</organism>
<dbReference type="InterPro" id="IPR026464">
    <property type="entry name" value="NosD_copper_fam"/>
</dbReference>
<evidence type="ECO:0000313" key="6">
    <source>
        <dbReference type="Proteomes" id="UP000248555"/>
    </source>
</evidence>
<evidence type="ECO:0000256" key="3">
    <source>
        <dbReference type="SAM" id="SignalP"/>
    </source>
</evidence>
<keyword evidence="1" id="KW-0677">Repeat</keyword>
<keyword evidence="2" id="KW-0472">Membrane</keyword>
<dbReference type="AlphaFoldDB" id="A0A327YD57"/>
<dbReference type="NCBIfam" id="TIGR04247">
    <property type="entry name" value="NosD_copper_fam"/>
    <property type="match status" value="1"/>
</dbReference>